<organism evidence="1 2">
    <name type="scientific">Tanacetum coccineum</name>
    <dbReference type="NCBI Taxonomy" id="301880"/>
    <lineage>
        <taxon>Eukaryota</taxon>
        <taxon>Viridiplantae</taxon>
        <taxon>Streptophyta</taxon>
        <taxon>Embryophyta</taxon>
        <taxon>Tracheophyta</taxon>
        <taxon>Spermatophyta</taxon>
        <taxon>Magnoliopsida</taxon>
        <taxon>eudicotyledons</taxon>
        <taxon>Gunneridae</taxon>
        <taxon>Pentapetalae</taxon>
        <taxon>asterids</taxon>
        <taxon>campanulids</taxon>
        <taxon>Asterales</taxon>
        <taxon>Asteraceae</taxon>
        <taxon>Asteroideae</taxon>
        <taxon>Anthemideae</taxon>
        <taxon>Anthemidinae</taxon>
        <taxon>Tanacetum</taxon>
    </lineage>
</organism>
<proteinExistence type="predicted"/>
<comment type="caution">
    <text evidence="1">The sequence shown here is derived from an EMBL/GenBank/DDBJ whole genome shotgun (WGS) entry which is preliminary data.</text>
</comment>
<sequence>MVSLLEKTNRSEGFHQIVDFLNASHIRFALSENPTIYDSYIKQFWQTATVNTLDNGKQEITATVNGHVKTVTIASIRKYLQLADACGLSSLPNTKFFDQLSLMGKRLLSSHKRIYITPTLTPKLFSNMRRVTKGYSGEETPLFAIMLVIDQTGQDEAAFTGVDVMEGLPLLSLA</sequence>
<evidence type="ECO:0000313" key="1">
    <source>
        <dbReference type="EMBL" id="GJS75605.1"/>
    </source>
</evidence>
<dbReference type="EMBL" id="BQNB010010315">
    <property type="protein sequence ID" value="GJS75605.1"/>
    <property type="molecule type" value="Genomic_DNA"/>
</dbReference>
<evidence type="ECO:0008006" key="3">
    <source>
        <dbReference type="Google" id="ProtNLM"/>
    </source>
</evidence>
<reference evidence="1" key="2">
    <citation type="submission" date="2022-01" db="EMBL/GenBank/DDBJ databases">
        <authorList>
            <person name="Yamashiro T."/>
            <person name="Shiraishi A."/>
            <person name="Satake H."/>
            <person name="Nakayama K."/>
        </authorList>
    </citation>
    <scope>NUCLEOTIDE SEQUENCE</scope>
</reference>
<protein>
    <recommendedName>
        <fullName evidence="3">Xylulose kinase-1</fullName>
    </recommendedName>
</protein>
<gene>
    <name evidence="1" type="ORF">Tco_0725486</name>
</gene>
<keyword evidence="2" id="KW-1185">Reference proteome</keyword>
<reference evidence="1" key="1">
    <citation type="journal article" date="2022" name="Int. J. Mol. Sci.">
        <title>Draft Genome of Tanacetum Coccineum: Genomic Comparison of Closely Related Tanacetum-Family Plants.</title>
        <authorList>
            <person name="Yamashiro T."/>
            <person name="Shiraishi A."/>
            <person name="Nakayama K."/>
            <person name="Satake H."/>
        </authorList>
    </citation>
    <scope>NUCLEOTIDE SEQUENCE</scope>
</reference>
<dbReference type="Proteomes" id="UP001151760">
    <property type="component" value="Unassembled WGS sequence"/>
</dbReference>
<evidence type="ECO:0000313" key="2">
    <source>
        <dbReference type="Proteomes" id="UP001151760"/>
    </source>
</evidence>
<accession>A0ABQ4YDP7</accession>
<name>A0ABQ4YDP7_9ASTR</name>